<dbReference type="OrthoDB" id="1910883at2"/>
<dbReference type="RefSeq" id="WP_015614439.1">
    <property type="nucleotide sequence ID" value="NC_021182.1"/>
</dbReference>
<dbReference type="Proteomes" id="UP000013523">
    <property type="component" value="Chromosome"/>
</dbReference>
<dbReference type="PATRIC" id="fig|86416.3.peg.1118"/>
<keyword evidence="2" id="KW-1185">Reference proteome</keyword>
<proteinExistence type="predicted"/>
<organism evidence="1 2">
    <name type="scientific">Clostridium pasteurianum BC1</name>
    <dbReference type="NCBI Taxonomy" id="86416"/>
    <lineage>
        <taxon>Bacteria</taxon>
        <taxon>Bacillati</taxon>
        <taxon>Bacillota</taxon>
        <taxon>Clostridia</taxon>
        <taxon>Eubacteriales</taxon>
        <taxon>Clostridiaceae</taxon>
        <taxon>Clostridium</taxon>
    </lineage>
</organism>
<dbReference type="KEGG" id="cpas:Clopa_1120"/>
<protein>
    <submittedName>
        <fullName evidence="1">Uncharacterized protein</fullName>
    </submittedName>
</protein>
<accession>R4K311</accession>
<sequence>MNGLEKYLYSKVKIYIYTTAQTYNNEKADVILEGVTLEKVEGNFIDIKDEQDIVHRINLDKCFSIVVEPEGSNRY</sequence>
<dbReference type="STRING" id="86416.Clopa_1120"/>
<gene>
    <name evidence="1" type="ORF">Clopa_1120</name>
</gene>
<dbReference type="HOGENOM" id="CLU_2664614_0_0_9"/>
<reference evidence="1 2" key="1">
    <citation type="submission" date="2012-01" db="EMBL/GenBank/DDBJ databases">
        <title>Complete sequence of chromosome of Clostridium pasteurianum BC1.</title>
        <authorList>
            <consortium name="US DOE Joint Genome Institute"/>
            <person name="Lucas S."/>
            <person name="Han J."/>
            <person name="Lapidus A."/>
            <person name="Cheng J.-F."/>
            <person name="Goodwin L."/>
            <person name="Pitluck S."/>
            <person name="Peters L."/>
            <person name="Mikhailova N."/>
            <person name="Teshima H."/>
            <person name="Detter J.C."/>
            <person name="Han C."/>
            <person name="Tapia R."/>
            <person name="Land M."/>
            <person name="Hauser L."/>
            <person name="Kyrpides N."/>
            <person name="Ivanova N."/>
            <person name="Pagani I."/>
            <person name="Dunn J."/>
            <person name="Taghavi S."/>
            <person name="Francis A."/>
            <person name="van der Lelie D."/>
            <person name="Woyke T."/>
        </authorList>
    </citation>
    <scope>NUCLEOTIDE SEQUENCE [LARGE SCALE GENOMIC DNA]</scope>
    <source>
        <strain evidence="1 2">BC1</strain>
    </source>
</reference>
<evidence type="ECO:0000313" key="2">
    <source>
        <dbReference type="Proteomes" id="UP000013523"/>
    </source>
</evidence>
<name>R4K311_CLOPA</name>
<dbReference type="AlphaFoldDB" id="R4K311"/>
<evidence type="ECO:0000313" key="1">
    <source>
        <dbReference type="EMBL" id="AGK96116.1"/>
    </source>
</evidence>
<dbReference type="eggNOG" id="ENOG50324G1">
    <property type="taxonomic scope" value="Bacteria"/>
</dbReference>
<dbReference type="EMBL" id="CP003261">
    <property type="protein sequence ID" value="AGK96116.1"/>
    <property type="molecule type" value="Genomic_DNA"/>
</dbReference>